<protein>
    <submittedName>
        <fullName evidence="1">(rape) hypothetical protein</fullName>
    </submittedName>
</protein>
<organism evidence="1">
    <name type="scientific">Brassica napus</name>
    <name type="common">Rape</name>
    <dbReference type="NCBI Taxonomy" id="3708"/>
    <lineage>
        <taxon>Eukaryota</taxon>
        <taxon>Viridiplantae</taxon>
        <taxon>Streptophyta</taxon>
        <taxon>Embryophyta</taxon>
        <taxon>Tracheophyta</taxon>
        <taxon>Spermatophyta</taxon>
        <taxon>Magnoliopsida</taxon>
        <taxon>eudicotyledons</taxon>
        <taxon>Gunneridae</taxon>
        <taxon>Pentapetalae</taxon>
        <taxon>rosids</taxon>
        <taxon>malvids</taxon>
        <taxon>Brassicales</taxon>
        <taxon>Brassicaceae</taxon>
        <taxon>Brassiceae</taxon>
        <taxon>Brassica</taxon>
    </lineage>
</organism>
<evidence type="ECO:0000313" key="1">
    <source>
        <dbReference type="EMBL" id="CAF1757545.1"/>
    </source>
</evidence>
<sequence>MILFRDEYTLSILLRTSGICPQFHQLNLLTVIWNVFYCRSWPALQHYVSLLQ</sequence>
<gene>
    <name evidence="1" type="ORF">DARMORV10_C09P43580.1</name>
</gene>
<dbReference type="AlphaFoldDB" id="A0A816JBC2"/>
<dbReference type="Proteomes" id="UP001295469">
    <property type="component" value="Chromosome C09"/>
</dbReference>
<reference evidence="1" key="1">
    <citation type="submission" date="2021-01" db="EMBL/GenBank/DDBJ databases">
        <authorList>
            <consortium name="Genoscope - CEA"/>
            <person name="William W."/>
        </authorList>
    </citation>
    <scope>NUCLEOTIDE SEQUENCE</scope>
</reference>
<name>A0A816JBC2_BRANA</name>
<dbReference type="EMBL" id="HG994373">
    <property type="protein sequence ID" value="CAF1757545.1"/>
    <property type="molecule type" value="Genomic_DNA"/>
</dbReference>
<proteinExistence type="predicted"/>
<accession>A0A816JBC2</accession>